<dbReference type="GO" id="GO:0005524">
    <property type="term" value="F:ATP binding"/>
    <property type="evidence" value="ECO:0007669"/>
    <property type="project" value="InterPro"/>
</dbReference>
<dbReference type="EMBL" id="AGJL01000004">
    <property type="protein sequence ID" value="EHP89061.1"/>
    <property type="molecule type" value="Genomic_DNA"/>
</dbReference>
<dbReference type="STRING" id="647171.MetfoDRAFT_0251"/>
<dbReference type="InterPro" id="IPR000719">
    <property type="entry name" value="Prot_kinase_dom"/>
</dbReference>
<evidence type="ECO:0000313" key="2">
    <source>
        <dbReference type="EMBL" id="EHP89061.1"/>
    </source>
</evidence>
<dbReference type="Proteomes" id="UP000003706">
    <property type="component" value="Unassembled WGS sequence"/>
</dbReference>
<dbReference type="AlphaFoldDB" id="H1KWS8"/>
<comment type="caution">
    <text evidence="2">The sequence shown here is derived from an EMBL/GenBank/DDBJ whole genome shotgun (WGS) entry which is preliminary data.</text>
</comment>
<proteinExistence type="predicted"/>
<evidence type="ECO:0000259" key="1">
    <source>
        <dbReference type="PROSITE" id="PS50011"/>
    </source>
</evidence>
<dbReference type="PANTHER" id="PTHR37171">
    <property type="entry name" value="SERINE/THREONINE-PROTEIN KINASE YRZF-RELATED"/>
    <property type="match status" value="1"/>
</dbReference>
<dbReference type="PROSITE" id="PS50011">
    <property type="entry name" value="PROTEIN_KINASE_DOM"/>
    <property type="match status" value="1"/>
</dbReference>
<dbReference type="InterPro" id="IPR052396">
    <property type="entry name" value="Meiotic_Drive_Suppr_Kinase"/>
</dbReference>
<dbReference type="OrthoDB" id="86092at2157"/>
<organism evidence="2 3">
    <name type="scientific">Methanotorris formicicus Mc-S-70</name>
    <dbReference type="NCBI Taxonomy" id="647171"/>
    <lineage>
        <taxon>Archaea</taxon>
        <taxon>Methanobacteriati</taxon>
        <taxon>Methanobacteriota</taxon>
        <taxon>Methanomada group</taxon>
        <taxon>Methanococci</taxon>
        <taxon>Methanococcales</taxon>
        <taxon>Methanocaldococcaceae</taxon>
        <taxon>Methanotorris</taxon>
    </lineage>
</organism>
<dbReference type="SUPFAM" id="SSF56112">
    <property type="entry name" value="Protein kinase-like (PK-like)"/>
    <property type="match status" value="1"/>
</dbReference>
<dbReference type="Gene3D" id="1.10.510.10">
    <property type="entry name" value="Transferase(Phosphotransferase) domain 1"/>
    <property type="match status" value="1"/>
</dbReference>
<dbReference type="InterPro" id="IPR001245">
    <property type="entry name" value="Ser-Thr/Tyr_kinase_cat_dom"/>
</dbReference>
<evidence type="ECO:0000313" key="3">
    <source>
        <dbReference type="Proteomes" id="UP000003706"/>
    </source>
</evidence>
<sequence>MLKIKGYNEIIKNILNDEILKKLIEEGIIFKEVVGKGHRGVVLRGNFKGKDVAIKIPRKDTPKNSTLHEGKMLEIVNKLGIGPKVYEYGNDYLITEFIDGMALKYYVENLTKDDKEKLLNIIEEIFRQCIRLDSIGIDHGEIQGGKHILISENRVCIIDFDKADIRIPKNLTSAISLLFGESPPSKKIKEILEVSEEEVMMLRRFAKMYKKKLKK</sequence>
<name>H1KWS8_9EURY</name>
<dbReference type="GO" id="GO:0004672">
    <property type="term" value="F:protein kinase activity"/>
    <property type="evidence" value="ECO:0007669"/>
    <property type="project" value="InterPro"/>
</dbReference>
<dbReference type="RefSeq" id="WP_007043697.1">
    <property type="nucleotide sequence ID" value="NZ_AGJL01000004.1"/>
</dbReference>
<gene>
    <name evidence="2" type="ORF">MetfoDRAFT_0251</name>
</gene>
<dbReference type="Pfam" id="PF07714">
    <property type="entry name" value="PK_Tyr_Ser-Thr"/>
    <property type="match status" value="1"/>
</dbReference>
<keyword evidence="3" id="KW-1185">Reference proteome</keyword>
<feature type="domain" description="Protein kinase" evidence="1">
    <location>
        <begin position="28"/>
        <end position="215"/>
    </location>
</feature>
<dbReference type="PANTHER" id="PTHR37171:SF1">
    <property type="entry name" value="SERINE_THREONINE-PROTEIN KINASE YRZF-RELATED"/>
    <property type="match status" value="1"/>
</dbReference>
<protein>
    <recommendedName>
        <fullName evidence="1">Protein kinase domain-containing protein</fullName>
    </recommendedName>
</protein>
<accession>H1KWS8</accession>
<dbReference type="InterPro" id="IPR011009">
    <property type="entry name" value="Kinase-like_dom_sf"/>
</dbReference>
<reference evidence="2 3" key="1">
    <citation type="submission" date="2011-09" db="EMBL/GenBank/DDBJ databases">
        <title>The draft genome of Methanotorris formicicus Mc-S-70.</title>
        <authorList>
            <consortium name="US DOE Joint Genome Institute (JGI-PGF)"/>
            <person name="Lucas S."/>
            <person name="Han J."/>
            <person name="Lapidus A."/>
            <person name="Cheng J.-F."/>
            <person name="Goodwin L."/>
            <person name="Pitluck S."/>
            <person name="Peters L."/>
            <person name="Land M.L."/>
            <person name="Hauser L."/>
            <person name="Sieprawska-Lupa M."/>
            <person name="Takai K."/>
            <person name="Miyazaki J."/>
            <person name="Whitman W."/>
            <person name="Woyke T.J."/>
        </authorList>
    </citation>
    <scope>NUCLEOTIDE SEQUENCE [LARGE SCALE GENOMIC DNA]</scope>
    <source>
        <strain evidence="2 3">Mc-S-70</strain>
    </source>
</reference>